<feature type="transmembrane region" description="Helical" evidence="1">
    <location>
        <begin position="45"/>
        <end position="72"/>
    </location>
</feature>
<dbReference type="PANTHER" id="PTHR11328">
    <property type="entry name" value="MAJOR FACILITATOR SUPERFAMILY DOMAIN-CONTAINING PROTEIN"/>
    <property type="match status" value="1"/>
</dbReference>
<dbReference type="PANTHER" id="PTHR11328:SF24">
    <property type="entry name" value="MAJOR FACILITATOR SUPERFAMILY (MFS) PROFILE DOMAIN-CONTAINING PROTEIN"/>
    <property type="match status" value="1"/>
</dbReference>
<keyword evidence="1" id="KW-0812">Transmembrane</keyword>
<feature type="transmembrane region" description="Helical" evidence="1">
    <location>
        <begin position="154"/>
        <end position="175"/>
    </location>
</feature>
<dbReference type="Pfam" id="PF13347">
    <property type="entry name" value="MFS_2"/>
    <property type="match status" value="1"/>
</dbReference>
<dbReference type="SUPFAM" id="SSF103473">
    <property type="entry name" value="MFS general substrate transporter"/>
    <property type="match status" value="1"/>
</dbReference>
<feature type="transmembrane region" description="Helical" evidence="1">
    <location>
        <begin position="413"/>
        <end position="433"/>
    </location>
</feature>
<feature type="transmembrane region" description="Helical" evidence="1">
    <location>
        <begin position="181"/>
        <end position="202"/>
    </location>
</feature>
<dbReference type="CDD" id="cd17332">
    <property type="entry name" value="MFS_MelB_like"/>
    <property type="match status" value="1"/>
</dbReference>
<keyword evidence="1" id="KW-1133">Transmembrane helix</keyword>
<accession>A0ABU4GGN4</accession>
<dbReference type="Proteomes" id="UP001276854">
    <property type="component" value="Unassembled WGS sequence"/>
</dbReference>
<dbReference type="InterPro" id="IPR036259">
    <property type="entry name" value="MFS_trans_sf"/>
</dbReference>
<sequence length="456" mass="49498">MENRKIKQLTMKEKVSYGLGDCSANVAVAMCSTFLTAYYTDTVGIAAAAVGTMMLLTRIFDGITDIFMGIVVDRTSTRWGKARPWLLWTAPFMALALILLFHVPAGLSSGGKLLYIYLTYIFQSCIVYTANNLPYNALLSRMTLNVNDRASAASIRFVMTQITTLIINAVTAGFLATVGWFALSAVYGIIIMVLLLICFWGVKEHLDEDEETGTVKVEKVPLNLALPALLKNRYFYIQSLLFLFLYIAIASTGSTTFYFCNIVLGNIGMITLISIASTIPAMIVNLIMPQLVKKYGKWKLMISGAVLMIIGYIIIGAAGSNVTVVMIGVAVKGFGMGPIMSGLFAMTADVVDYGEWKTGVRSEGLVNSCTSFGMKVGIGVGAAVCTWIIALGGYNGTAAVQSASAVNMIRFGFGYNGAIISAICLILCIMMNIDRYIVQIQNDLENKRDINRKVGE</sequence>
<evidence type="ECO:0000256" key="1">
    <source>
        <dbReference type="SAM" id="Phobius"/>
    </source>
</evidence>
<reference evidence="2 3" key="1">
    <citation type="submission" date="2023-10" db="EMBL/GenBank/DDBJ databases">
        <title>A novel Glycoside Hydrolase 43-Like Enzyme from Clostrdium boliviensis is an Endo-xylanase, and a Candidate for Xylooligosaccharides Production from Different Xylan Substrates.</title>
        <authorList>
            <person name="Alvarez M.T."/>
            <person name="Rocabado-Villegas L.R."/>
            <person name="Salas-Veizaga D.M."/>
            <person name="Linares-Pasten J.A."/>
            <person name="Gudmundsdottir E.E."/>
            <person name="Hreggvidsson G.O."/>
            <person name="Adlercreutz P."/>
            <person name="Nordberg Karlsson E."/>
        </authorList>
    </citation>
    <scope>NUCLEOTIDE SEQUENCE [LARGE SCALE GENOMIC DNA]</scope>
    <source>
        <strain evidence="2 3">E-1</strain>
    </source>
</reference>
<feature type="transmembrane region" description="Helical" evidence="1">
    <location>
        <begin position="240"/>
        <end position="259"/>
    </location>
</feature>
<feature type="transmembrane region" description="Helical" evidence="1">
    <location>
        <begin position="84"/>
        <end position="102"/>
    </location>
</feature>
<gene>
    <name evidence="2" type="ORF">RZO55_04245</name>
</gene>
<feature type="transmembrane region" description="Helical" evidence="1">
    <location>
        <begin position="21"/>
        <end position="39"/>
    </location>
</feature>
<comment type="caution">
    <text evidence="2">The sequence shown here is derived from an EMBL/GenBank/DDBJ whole genome shotgun (WGS) entry which is preliminary data.</text>
</comment>
<feature type="transmembrane region" description="Helical" evidence="1">
    <location>
        <begin position="372"/>
        <end position="393"/>
    </location>
</feature>
<keyword evidence="1" id="KW-0472">Membrane</keyword>
<evidence type="ECO:0000313" key="2">
    <source>
        <dbReference type="EMBL" id="MDW2796789.1"/>
    </source>
</evidence>
<protein>
    <submittedName>
        <fullName evidence="2">Glycoside-pentoside-hexuronide (GPH):cation symporter</fullName>
    </submittedName>
</protein>
<keyword evidence="3" id="KW-1185">Reference proteome</keyword>
<dbReference type="InterPro" id="IPR001927">
    <property type="entry name" value="Na/Gal_symport"/>
</dbReference>
<dbReference type="EMBL" id="JAWONS010000099">
    <property type="protein sequence ID" value="MDW2796789.1"/>
    <property type="molecule type" value="Genomic_DNA"/>
</dbReference>
<evidence type="ECO:0000313" key="3">
    <source>
        <dbReference type="Proteomes" id="UP001276854"/>
    </source>
</evidence>
<name>A0ABU4GGN4_9CLOT</name>
<dbReference type="InterPro" id="IPR039672">
    <property type="entry name" value="MFS_2"/>
</dbReference>
<dbReference type="Gene3D" id="1.20.1250.20">
    <property type="entry name" value="MFS general substrate transporter like domains"/>
    <property type="match status" value="1"/>
</dbReference>
<feature type="transmembrane region" description="Helical" evidence="1">
    <location>
        <begin position="114"/>
        <end position="133"/>
    </location>
</feature>
<dbReference type="RefSeq" id="WP_318063053.1">
    <property type="nucleotide sequence ID" value="NZ_JAWONS010000099.1"/>
</dbReference>
<organism evidence="2 3">
    <name type="scientific">Clostridium boliviensis</name>
    <dbReference type="NCBI Taxonomy" id="318465"/>
    <lineage>
        <taxon>Bacteria</taxon>
        <taxon>Bacillati</taxon>
        <taxon>Bacillota</taxon>
        <taxon>Clostridia</taxon>
        <taxon>Eubacteriales</taxon>
        <taxon>Clostridiaceae</taxon>
        <taxon>Clostridium</taxon>
    </lineage>
</organism>
<proteinExistence type="predicted"/>
<dbReference type="NCBIfam" id="TIGR00792">
    <property type="entry name" value="gph"/>
    <property type="match status" value="1"/>
</dbReference>
<feature type="transmembrane region" description="Helical" evidence="1">
    <location>
        <begin position="265"/>
        <end position="288"/>
    </location>
</feature>